<protein>
    <submittedName>
        <fullName evidence="2">Uncharacterized protein</fullName>
    </submittedName>
</protein>
<comment type="caution">
    <text evidence="2">The sequence shown here is derived from an EMBL/GenBank/DDBJ whole genome shotgun (WGS) entry which is preliminary data.</text>
</comment>
<organism evidence="2 3">
    <name type="scientific">Puccinia sorghi</name>
    <dbReference type="NCBI Taxonomy" id="27349"/>
    <lineage>
        <taxon>Eukaryota</taxon>
        <taxon>Fungi</taxon>
        <taxon>Dikarya</taxon>
        <taxon>Basidiomycota</taxon>
        <taxon>Pucciniomycotina</taxon>
        <taxon>Pucciniomycetes</taxon>
        <taxon>Pucciniales</taxon>
        <taxon>Pucciniaceae</taxon>
        <taxon>Puccinia</taxon>
    </lineage>
</organism>
<evidence type="ECO:0000256" key="1">
    <source>
        <dbReference type="SAM" id="MobiDB-lite"/>
    </source>
</evidence>
<feature type="region of interest" description="Disordered" evidence="1">
    <location>
        <begin position="1"/>
        <end position="25"/>
    </location>
</feature>
<evidence type="ECO:0000313" key="2">
    <source>
        <dbReference type="EMBL" id="KNZ44235.1"/>
    </source>
</evidence>
<dbReference type="VEuPathDB" id="FungiDB:VP01_938g3"/>
<evidence type="ECO:0000313" key="3">
    <source>
        <dbReference type="Proteomes" id="UP000037035"/>
    </source>
</evidence>
<keyword evidence="3" id="KW-1185">Reference proteome</keyword>
<dbReference type="Proteomes" id="UP000037035">
    <property type="component" value="Unassembled WGS sequence"/>
</dbReference>
<dbReference type="OrthoDB" id="76215at2759"/>
<sequence>MTQPISTAKASRSSQKCKVSQNGTPKNLMWPDPMGIMMLDLYIKDVNKGHKLDSGFQNVSHRNVSQELRKLLPKVEHVLDANKVKSKLSQGFKKEENVFLACKDARGLGWDKISCEASDAVWKKVLGLGNVCLLRLSITCCD</sequence>
<dbReference type="AlphaFoldDB" id="A0A0L6U8W7"/>
<gene>
    <name evidence="2" type="ORF">VP01_938g3</name>
</gene>
<dbReference type="EMBL" id="LAVV01015037">
    <property type="protein sequence ID" value="KNZ44235.1"/>
    <property type="molecule type" value="Genomic_DNA"/>
</dbReference>
<accession>A0A0L6U8W7</accession>
<reference evidence="2 3" key="1">
    <citation type="submission" date="2015-08" db="EMBL/GenBank/DDBJ databases">
        <title>Next Generation Sequencing and Analysis of the Genome of Puccinia sorghi L Schw, the Causal Agent of Maize Common Rust.</title>
        <authorList>
            <person name="Rochi L."/>
            <person name="Burguener G."/>
            <person name="Darino M."/>
            <person name="Turjanski A."/>
            <person name="Kreff E."/>
            <person name="Dieguez M.J."/>
            <person name="Sacco F."/>
        </authorList>
    </citation>
    <scope>NUCLEOTIDE SEQUENCE [LARGE SCALE GENOMIC DNA]</scope>
    <source>
        <strain evidence="2 3">RO10H11247</strain>
    </source>
</reference>
<name>A0A0L6U8W7_9BASI</name>
<proteinExistence type="predicted"/>